<organism evidence="3 4">
    <name type="scientific">Solimonas marina</name>
    <dbReference type="NCBI Taxonomy" id="2714601"/>
    <lineage>
        <taxon>Bacteria</taxon>
        <taxon>Pseudomonadati</taxon>
        <taxon>Pseudomonadota</taxon>
        <taxon>Gammaproteobacteria</taxon>
        <taxon>Nevskiales</taxon>
        <taxon>Nevskiaceae</taxon>
        <taxon>Solimonas</taxon>
    </lineage>
</organism>
<dbReference type="FunFam" id="3.40.50.720:FF:000084">
    <property type="entry name" value="Short-chain dehydrogenase reductase"/>
    <property type="match status" value="1"/>
</dbReference>
<evidence type="ECO:0000313" key="4">
    <source>
        <dbReference type="Proteomes" id="UP000653472"/>
    </source>
</evidence>
<feature type="domain" description="Ketoreductase" evidence="2">
    <location>
        <begin position="7"/>
        <end position="186"/>
    </location>
</feature>
<dbReference type="SMART" id="SM00822">
    <property type="entry name" value="PKS_KR"/>
    <property type="match status" value="1"/>
</dbReference>
<keyword evidence="4" id="KW-1185">Reference proteome</keyword>
<dbReference type="InterPro" id="IPR057326">
    <property type="entry name" value="KR_dom"/>
</dbReference>
<dbReference type="PANTHER" id="PTHR42879">
    <property type="entry name" value="3-OXOACYL-(ACYL-CARRIER-PROTEIN) REDUCTASE"/>
    <property type="match status" value="1"/>
</dbReference>
<evidence type="ECO:0000259" key="2">
    <source>
        <dbReference type="SMART" id="SM00822"/>
    </source>
</evidence>
<dbReference type="PROSITE" id="PS00061">
    <property type="entry name" value="ADH_SHORT"/>
    <property type="match status" value="1"/>
</dbReference>
<dbReference type="Pfam" id="PF13561">
    <property type="entry name" value="adh_short_C2"/>
    <property type="match status" value="1"/>
</dbReference>
<dbReference type="GO" id="GO:0032787">
    <property type="term" value="P:monocarboxylic acid metabolic process"/>
    <property type="evidence" value="ECO:0007669"/>
    <property type="project" value="UniProtKB-ARBA"/>
</dbReference>
<dbReference type="NCBIfam" id="NF005559">
    <property type="entry name" value="PRK07231.1"/>
    <property type="match status" value="1"/>
</dbReference>
<dbReference type="InterPro" id="IPR050259">
    <property type="entry name" value="SDR"/>
</dbReference>
<evidence type="ECO:0000313" key="3">
    <source>
        <dbReference type="EMBL" id="NKF23081.1"/>
    </source>
</evidence>
<evidence type="ECO:0000256" key="1">
    <source>
        <dbReference type="ARBA" id="ARBA00006484"/>
    </source>
</evidence>
<dbReference type="InterPro" id="IPR002347">
    <property type="entry name" value="SDR_fam"/>
</dbReference>
<protein>
    <submittedName>
        <fullName evidence="3">SDR family oxidoreductase</fullName>
    </submittedName>
</protein>
<proteinExistence type="inferred from homology"/>
<accession>A0A969W990</accession>
<dbReference type="RefSeq" id="WP_168148405.1">
    <property type="nucleotide sequence ID" value="NZ_JAAVXB010000006.1"/>
</dbReference>
<dbReference type="Gene3D" id="3.40.50.720">
    <property type="entry name" value="NAD(P)-binding Rossmann-like Domain"/>
    <property type="match status" value="1"/>
</dbReference>
<comment type="caution">
    <text evidence="3">The sequence shown here is derived from an EMBL/GenBank/DDBJ whole genome shotgun (WGS) entry which is preliminary data.</text>
</comment>
<dbReference type="PRINTS" id="PR00080">
    <property type="entry name" value="SDRFAMILY"/>
</dbReference>
<dbReference type="PANTHER" id="PTHR42879:SF2">
    <property type="entry name" value="3-OXOACYL-[ACYL-CARRIER-PROTEIN] REDUCTASE FABG"/>
    <property type="match status" value="1"/>
</dbReference>
<comment type="similarity">
    <text evidence="1">Belongs to the short-chain dehydrogenases/reductases (SDR) family.</text>
</comment>
<reference evidence="3" key="1">
    <citation type="submission" date="2020-03" db="EMBL/GenBank/DDBJ databases">
        <title>Solimonas marina sp. nov., isolated from deep seawater of the Pacific Ocean.</title>
        <authorList>
            <person name="Liu X."/>
            <person name="Lai Q."/>
            <person name="Sun F."/>
            <person name="Gai Y."/>
            <person name="Li G."/>
            <person name="Shao Z."/>
        </authorList>
    </citation>
    <scope>NUCLEOTIDE SEQUENCE</scope>
    <source>
        <strain evidence="3">C16B3</strain>
    </source>
</reference>
<dbReference type="EMBL" id="JAAVXB010000006">
    <property type="protein sequence ID" value="NKF23081.1"/>
    <property type="molecule type" value="Genomic_DNA"/>
</dbReference>
<dbReference type="AlphaFoldDB" id="A0A969W990"/>
<sequence length="259" mass="27496">MLDLQNRVAVVTGAGNGIGAAIARELARRGAAVVIADIDVVAADQIAAEVIAGGGRAAVAEHDVTSWDSAFALAAFVEREFGAADIVVNNAGVSRRMPLTEMSEDEWDRVLDINLKGQFLTLRALVPQMIARGYGRVVNLSSVVGKMGYPNFSHYCTSKFGVIGLTQSLAMELIPHGITVNAVCPGIVMTPLHDRIVEEMAAADGLSFDEALRRFVSNVPQGRPQQPLDVARMVAFLADEKAANMTGGSYHVDGGMVMD</sequence>
<dbReference type="NCBIfam" id="NF009466">
    <property type="entry name" value="PRK12826.1-2"/>
    <property type="match status" value="1"/>
</dbReference>
<dbReference type="InterPro" id="IPR036291">
    <property type="entry name" value="NAD(P)-bd_dom_sf"/>
</dbReference>
<name>A0A969W990_9GAMM</name>
<dbReference type="SUPFAM" id="SSF51735">
    <property type="entry name" value="NAD(P)-binding Rossmann-fold domains"/>
    <property type="match status" value="1"/>
</dbReference>
<gene>
    <name evidence="3" type="ORF">G7Y82_12210</name>
</gene>
<dbReference type="InterPro" id="IPR020904">
    <property type="entry name" value="Sc_DH/Rdtase_CS"/>
</dbReference>
<dbReference type="Proteomes" id="UP000653472">
    <property type="component" value="Unassembled WGS sequence"/>
</dbReference>
<dbReference type="PRINTS" id="PR00081">
    <property type="entry name" value="GDHRDH"/>
</dbReference>